<proteinExistence type="predicted"/>
<sequence length="352" mass="41539">MESVNIPKSLLFLPPEIRLLIYRHLLVLTERCITIREMYVPDPEGCASTWKEQAVVFFDPIQKRKVRGKLARWRPWGSEWEITTFAVENPPPSVLPLFLCNSTIYQEAARVFFGENEFRFHIADGEADWNMLYGWLEMIGRRNICQLRHLQIVYDSVDAIVHEGNQRFSLKASYDLAGERNPRSYDELLSTDWFEVISPSIERVFRKLSWSDNPLTVTMRLLDCQDMLVPRLLYPEVDLQEYDPLPLFNPFGPRETSLQEWVYDQAGARYSPKEFCMVPDLIEGYRKKYGKNTLTVQWSGRQYADEWDRTKRLLLRSGWEILRWEEKRPAPGKKPRVSFKLRLGRDLTHGRV</sequence>
<dbReference type="OrthoDB" id="4500406at2759"/>
<protein>
    <recommendedName>
        <fullName evidence="3">F-box domain-containing protein</fullName>
    </recommendedName>
</protein>
<accession>A0A421D6Q2</accession>
<comment type="caution">
    <text evidence="1">The sequence shown here is derived from an EMBL/GenBank/DDBJ whole genome shotgun (WGS) entry which is preliminary data.</text>
</comment>
<dbReference type="InterPro" id="IPR038883">
    <property type="entry name" value="AN11006-like"/>
</dbReference>
<evidence type="ECO:0008006" key="3">
    <source>
        <dbReference type="Google" id="ProtNLM"/>
    </source>
</evidence>
<reference evidence="1 2" key="1">
    <citation type="submission" date="2018-08" db="EMBL/GenBank/DDBJ databases">
        <title>Draft genome sequences of two Aspergillus turcosus clinical strains isolated from bronchoalveolar lavage fluid: one azole-susceptible and the other azole-resistant.</title>
        <authorList>
            <person name="Parent-Michaud M."/>
            <person name="Dufresne P.J."/>
            <person name="Fournier E."/>
            <person name="Martineau C."/>
            <person name="Moreira S."/>
            <person name="Perkins V."/>
            <person name="De Repentigny L."/>
            <person name="Dufresne S.F."/>
        </authorList>
    </citation>
    <scope>NUCLEOTIDE SEQUENCE [LARGE SCALE GENOMIC DNA]</scope>
    <source>
        <strain evidence="1">HMR AF 1038</strain>
    </source>
</reference>
<dbReference type="PANTHER" id="PTHR42085">
    <property type="entry name" value="F-BOX DOMAIN-CONTAINING PROTEIN"/>
    <property type="match status" value="1"/>
</dbReference>
<dbReference type="Proteomes" id="UP000215289">
    <property type="component" value="Unassembled WGS sequence"/>
</dbReference>
<dbReference type="EMBL" id="NIDN02000068">
    <property type="protein sequence ID" value="RLL97787.1"/>
    <property type="molecule type" value="Genomic_DNA"/>
</dbReference>
<evidence type="ECO:0000313" key="2">
    <source>
        <dbReference type="Proteomes" id="UP000215289"/>
    </source>
</evidence>
<name>A0A421D6Q2_9EURO</name>
<dbReference type="PANTHER" id="PTHR42085:SF8">
    <property type="entry name" value="F-BOX DOMAIN-CONTAINING PROTEIN"/>
    <property type="match status" value="1"/>
</dbReference>
<dbReference type="AlphaFoldDB" id="A0A421D6Q2"/>
<evidence type="ECO:0000313" key="1">
    <source>
        <dbReference type="EMBL" id="RLL97787.1"/>
    </source>
</evidence>
<gene>
    <name evidence="1" type="ORF">CFD26_106380</name>
</gene>
<keyword evidence="2" id="KW-1185">Reference proteome</keyword>
<organism evidence="1 2">
    <name type="scientific">Aspergillus turcosus</name>
    <dbReference type="NCBI Taxonomy" id="1245748"/>
    <lineage>
        <taxon>Eukaryota</taxon>
        <taxon>Fungi</taxon>
        <taxon>Dikarya</taxon>
        <taxon>Ascomycota</taxon>
        <taxon>Pezizomycotina</taxon>
        <taxon>Eurotiomycetes</taxon>
        <taxon>Eurotiomycetidae</taxon>
        <taxon>Eurotiales</taxon>
        <taxon>Aspergillaceae</taxon>
        <taxon>Aspergillus</taxon>
        <taxon>Aspergillus subgen. Fumigati</taxon>
    </lineage>
</organism>